<dbReference type="SUPFAM" id="SSF53187">
    <property type="entry name" value="Zn-dependent exopeptidases"/>
    <property type="match status" value="1"/>
</dbReference>
<evidence type="ECO:0000256" key="6">
    <source>
        <dbReference type="ARBA" id="ARBA00023049"/>
    </source>
</evidence>
<evidence type="ECO:0000259" key="9">
    <source>
        <dbReference type="PROSITE" id="PS52035"/>
    </source>
</evidence>
<dbReference type="Pfam" id="PF00246">
    <property type="entry name" value="Peptidase_M14"/>
    <property type="match status" value="1"/>
</dbReference>
<dbReference type="GO" id="GO:0006508">
    <property type="term" value="P:proteolysis"/>
    <property type="evidence" value="ECO:0007669"/>
    <property type="project" value="UniProtKB-KW"/>
</dbReference>
<evidence type="ECO:0000256" key="3">
    <source>
        <dbReference type="ARBA" id="ARBA00022670"/>
    </source>
</evidence>
<dbReference type="Gene3D" id="3.40.630.10">
    <property type="entry name" value="Zn peptidases"/>
    <property type="match status" value="1"/>
</dbReference>
<dbReference type="GO" id="GO:0008270">
    <property type="term" value="F:zinc ion binding"/>
    <property type="evidence" value="ECO:0007669"/>
    <property type="project" value="InterPro"/>
</dbReference>
<protein>
    <submittedName>
        <fullName evidence="10">Protein MpaA</fullName>
    </submittedName>
</protein>
<evidence type="ECO:0000256" key="7">
    <source>
        <dbReference type="PROSITE-ProRule" id="PRU01379"/>
    </source>
</evidence>
<keyword evidence="8" id="KW-0732">Signal</keyword>
<keyword evidence="3" id="KW-0645">Protease</keyword>
<dbReference type="PANTHER" id="PTHR11705">
    <property type="entry name" value="PROTEASE FAMILY M14 CARBOXYPEPTIDASE A,B"/>
    <property type="match status" value="1"/>
</dbReference>
<evidence type="ECO:0000313" key="10">
    <source>
        <dbReference type="EMBL" id="MDQ1105306.1"/>
    </source>
</evidence>
<feature type="signal peptide" evidence="8">
    <location>
        <begin position="1"/>
        <end position="32"/>
    </location>
</feature>
<keyword evidence="6" id="KW-0482">Metalloprotease</keyword>
<dbReference type="PROSITE" id="PS52035">
    <property type="entry name" value="PEPTIDASE_M14"/>
    <property type="match status" value="1"/>
</dbReference>
<dbReference type="Proteomes" id="UP001239215">
    <property type="component" value="Unassembled WGS sequence"/>
</dbReference>
<dbReference type="SMART" id="SM00631">
    <property type="entry name" value="Zn_pept"/>
    <property type="match status" value="1"/>
</dbReference>
<evidence type="ECO:0000313" key="11">
    <source>
        <dbReference type="Proteomes" id="UP001239215"/>
    </source>
</evidence>
<proteinExistence type="inferred from homology"/>
<feature type="chain" id="PRO_5042599732" evidence="8">
    <location>
        <begin position="33"/>
        <end position="274"/>
    </location>
</feature>
<dbReference type="GO" id="GO:0004181">
    <property type="term" value="F:metallocarboxypeptidase activity"/>
    <property type="evidence" value="ECO:0007669"/>
    <property type="project" value="InterPro"/>
</dbReference>
<dbReference type="PANTHER" id="PTHR11705:SF143">
    <property type="entry name" value="SLL0236 PROTEIN"/>
    <property type="match status" value="1"/>
</dbReference>
<keyword evidence="5" id="KW-0862">Zinc</keyword>
<name>A0AAJ1X1W2_9ACTN</name>
<organism evidence="10 11">
    <name type="scientific">Nocardioides zeae</name>
    <dbReference type="NCBI Taxonomy" id="1457234"/>
    <lineage>
        <taxon>Bacteria</taxon>
        <taxon>Bacillati</taxon>
        <taxon>Actinomycetota</taxon>
        <taxon>Actinomycetes</taxon>
        <taxon>Propionibacteriales</taxon>
        <taxon>Nocardioidaceae</taxon>
        <taxon>Nocardioides</taxon>
    </lineage>
</organism>
<dbReference type="GO" id="GO:0005615">
    <property type="term" value="C:extracellular space"/>
    <property type="evidence" value="ECO:0007669"/>
    <property type="project" value="TreeGrafter"/>
</dbReference>
<dbReference type="InterPro" id="IPR000834">
    <property type="entry name" value="Peptidase_M14"/>
</dbReference>
<accession>A0AAJ1X1W2</accession>
<evidence type="ECO:0000256" key="5">
    <source>
        <dbReference type="ARBA" id="ARBA00022833"/>
    </source>
</evidence>
<comment type="similarity">
    <text evidence="2 7">Belongs to the peptidase M14 family.</text>
</comment>
<dbReference type="EMBL" id="JAUTAN010000001">
    <property type="protein sequence ID" value="MDQ1105306.1"/>
    <property type="molecule type" value="Genomic_DNA"/>
</dbReference>
<keyword evidence="4" id="KW-0378">Hydrolase</keyword>
<gene>
    <name evidence="10" type="ORF">QE405_002590</name>
</gene>
<sequence>MKPPRCSRVPFLSLLVGLLAVALLVGSPVAQAEPRVVALPPALDAAAAPAAKPYTQSAKWVYGRTAQGRDLVAYRVGNYDATFTAVVVVGMHGNEQGVNGIATGLRELAAAGRFTAVDLWIVPAYNPDGLVAKRRQNSRGVDLNRNFPHNWRRLSGNYHSGNQAASEVETHSFMKVLDRAQPDLLLSFHQPLNGVDIDTKYPSWSRYVAEGLNLPLKNFNCGGVCSGTMTGWYNARYPGIAMTVEYGARPDATYMRTYAPRRVAALFQRAGGAS</sequence>
<evidence type="ECO:0000256" key="4">
    <source>
        <dbReference type="ARBA" id="ARBA00022801"/>
    </source>
</evidence>
<dbReference type="AlphaFoldDB" id="A0AAJ1X1W2"/>
<dbReference type="RefSeq" id="WP_307201404.1">
    <property type="nucleotide sequence ID" value="NZ_JAUTAN010000001.1"/>
</dbReference>
<evidence type="ECO:0000256" key="8">
    <source>
        <dbReference type="SAM" id="SignalP"/>
    </source>
</evidence>
<comment type="cofactor">
    <cofactor evidence="1">
        <name>Zn(2+)</name>
        <dbReference type="ChEBI" id="CHEBI:29105"/>
    </cofactor>
</comment>
<comment type="caution">
    <text evidence="10">The sequence shown here is derived from an EMBL/GenBank/DDBJ whole genome shotgun (WGS) entry which is preliminary data.</text>
</comment>
<comment type="caution">
    <text evidence="7">Lacks conserved residue(s) required for the propagation of feature annotation.</text>
</comment>
<evidence type="ECO:0000256" key="1">
    <source>
        <dbReference type="ARBA" id="ARBA00001947"/>
    </source>
</evidence>
<reference evidence="10" key="1">
    <citation type="submission" date="2023-07" db="EMBL/GenBank/DDBJ databases">
        <title>Functional and genomic diversity of the sorghum phyllosphere microbiome.</title>
        <authorList>
            <person name="Shade A."/>
        </authorList>
    </citation>
    <scope>NUCLEOTIDE SEQUENCE</scope>
    <source>
        <strain evidence="10">SORGH_AS_1067</strain>
    </source>
</reference>
<feature type="domain" description="Peptidase M14" evidence="9">
    <location>
        <begin position="35"/>
        <end position="274"/>
    </location>
</feature>
<evidence type="ECO:0000256" key="2">
    <source>
        <dbReference type="ARBA" id="ARBA00005988"/>
    </source>
</evidence>